<comment type="caution">
    <text evidence="1">The sequence shown here is derived from an EMBL/GenBank/DDBJ whole genome shotgun (WGS) entry which is preliminary data.</text>
</comment>
<protein>
    <submittedName>
        <fullName evidence="1">Uncharacterized protein</fullName>
    </submittedName>
</protein>
<dbReference type="Gene3D" id="3.30.460.40">
    <property type="match status" value="1"/>
</dbReference>
<proteinExistence type="predicted"/>
<evidence type="ECO:0000313" key="1">
    <source>
        <dbReference type="EMBL" id="OGE65047.1"/>
    </source>
</evidence>
<reference evidence="1 2" key="1">
    <citation type="journal article" date="2016" name="Nat. Commun.">
        <title>Thousands of microbial genomes shed light on interconnected biogeochemical processes in an aquifer system.</title>
        <authorList>
            <person name="Anantharaman K."/>
            <person name="Brown C.T."/>
            <person name="Hug L.A."/>
            <person name="Sharon I."/>
            <person name="Castelle C.J."/>
            <person name="Probst A.J."/>
            <person name="Thomas B.C."/>
            <person name="Singh A."/>
            <person name="Wilkins M.J."/>
            <person name="Karaoz U."/>
            <person name="Brodie E.L."/>
            <person name="Williams K.H."/>
            <person name="Hubbard S.S."/>
            <person name="Banfield J.F."/>
        </authorList>
    </citation>
    <scope>NUCLEOTIDE SEQUENCE [LARGE SCALE GENOMIC DNA]</scope>
</reference>
<evidence type="ECO:0000313" key="2">
    <source>
        <dbReference type="Proteomes" id="UP000178859"/>
    </source>
</evidence>
<dbReference type="InterPro" id="IPR043519">
    <property type="entry name" value="NT_sf"/>
</dbReference>
<dbReference type="SUPFAM" id="SSF81301">
    <property type="entry name" value="Nucleotidyltransferase"/>
    <property type="match status" value="1"/>
</dbReference>
<dbReference type="InterPro" id="IPR014942">
    <property type="entry name" value="AbiEii"/>
</dbReference>
<accession>A0A1F5MI39</accession>
<dbReference type="EMBL" id="MFDT01000006">
    <property type="protein sequence ID" value="OGE65047.1"/>
    <property type="molecule type" value="Genomic_DNA"/>
</dbReference>
<dbReference type="Pfam" id="PF08843">
    <property type="entry name" value="AbiEii"/>
    <property type="match status" value="1"/>
</dbReference>
<dbReference type="AlphaFoldDB" id="A0A1F5MI39"/>
<dbReference type="Proteomes" id="UP000178859">
    <property type="component" value="Unassembled WGS sequence"/>
</dbReference>
<gene>
    <name evidence="1" type="ORF">A3I48_00335</name>
</gene>
<name>A0A1F5MI39_9BACT</name>
<sequence>MGQVELLRVISTFLDTHKIPYMITGAWSAIFYGRPRASHDIDFVVEIPKKEVKRVLKALEALTGEFLVQTESIKEAVKYKSMFNIIHLPTVLKLDFWILTSGKFDQSRFKRRKKVKILDQFMKMATAEDTILQKLIWYKMGEIEKHLVDAAFVYQIQKKNLNFNYLNNWVKKLGIEENYQKLKKIDLEQYL</sequence>
<organism evidence="1 2">
    <name type="scientific">Candidatus Daviesbacteria bacterium RIFCSPLOWO2_02_FULL_36_7</name>
    <dbReference type="NCBI Taxonomy" id="1797792"/>
    <lineage>
        <taxon>Bacteria</taxon>
        <taxon>Candidatus Daviesiibacteriota</taxon>
    </lineage>
</organism>